<feature type="domain" description="FAD-binding FR-type" evidence="1">
    <location>
        <begin position="16"/>
        <end position="147"/>
    </location>
</feature>
<reference evidence="2 3" key="1">
    <citation type="submission" date="2024-08" db="EMBL/GenBank/DDBJ databases">
        <title>Genome mining of Saccharopolyspora cebuensis PGLac3 from Nigerian medicinal plant.</title>
        <authorList>
            <person name="Ezeobiora C.E."/>
            <person name="Igbokwe N.H."/>
            <person name="Amin D.H."/>
            <person name="Mendie U.E."/>
        </authorList>
    </citation>
    <scope>NUCLEOTIDE SEQUENCE [LARGE SCALE GENOMIC DNA]</scope>
    <source>
        <strain evidence="2 3">PGLac3</strain>
    </source>
</reference>
<dbReference type="Gene3D" id="3.40.50.80">
    <property type="entry name" value="Nucleotide-binding domain of ferredoxin-NADP reductase (FNR) module"/>
    <property type="match status" value="1"/>
</dbReference>
<dbReference type="InterPro" id="IPR017927">
    <property type="entry name" value="FAD-bd_FR_type"/>
</dbReference>
<dbReference type="SUPFAM" id="SSF63380">
    <property type="entry name" value="Riboflavin synthase domain-like"/>
    <property type="match status" value="1"/>
</dbReference>
<gene>
    <name evidence="2" type="ORF">AB8O55_00265</name>
</gene>
<dbReference type="InterPro" id="IPR039261">
    <property type="entry name" value="FNR_nucleotide-bd"/>
</dbReference>
<sequence length="309" mass="33422">MTSTAVRGGTEHRPLWRMFTVEVARVQRLCPNFVRLTFTGEHLDTFGAGGADQRIKLALPQPGRTVADVPDGEDWYQRWLAMPDPIRPVLRTYTVRAFRPERRELDVDFVLHGLDSGHGGPASTFAAAARPGDVIALLGPDRPGSGRPWGCEWAPPSEASRLVLAGDETAVPAIGSILEALPADARGIACLEVPSPADRQEWAVPAGVDVRWLARDGAPHGALLEPAVGGALDELRTRGTGTAVLDDVDVDTTALWEVPERGEPGADDLYGWLAGEAAVIKRLRRLLVNDYGIPRGSVAFMGYWREGRS</sequence>
<dbReference type="PANTHER" id="PTHR30157">
    <property type="entry name" value="FERRIC REDUCTASE, NADPH-DEPENDENT"/>
    <property type="match status" value="1"/>
</dbReference>
<evidence type="ECO:0000313" key="2">
    <source>
        <dbReference type="EMBL" id="MEY8037820.1"/>
    </source>
</evidence>
<dbReference type="Gene3D" id="2.40.30.10">
    <property type="entry name" value="Translation factors"/>
    <property type="match status" value="1"/>
</dbReference>
<proteinExistence type="predicted"/>
<evidence type="ECO:0000313" key="3">
    <source>
        <dbReference type="Proteomes" id="UP001564626"/>
    </source>
</evidence>
<dbReference type="Pfam" id="PF04954">
    <property type="entry name" value="SIP"/>
    <property type="match status" value="1"/>
</dbReference>
<comment type="caution">
    <text evidence="2">The sequence shown here is derived from an EMBL/GenBank/DDBJ whole genome shotgun (WGS) entry which is preliminary data.</text>
</comment>
<dbReference type="EMBL" id="JBGEHV010000001">
    <property type="protein sequence ID" value="MEY8037820.1"/>
    <property type="molecule type" value="Genomic_DNA"/>
</dbReference>
<protein>
    <submittedName>
        <fullName evidence="2">Siderophore-interacting protein</fullName>
    </submittedName>
</protein>
<organism evidence="2 3">
    <name type="scientific">Saccharopolyspora cebuensis</name>
    <dbReference type="NCBI Taxonomy" id="418759"/>
    <lineage>
        <taxon>Bacteria</taxon>
        <taxon>Bacillati</taxon>
        <taxon>Actinomycetota</taxon>
        <taxon>Actinomycetes</taxon>
        <taxon>Pseudonocardiales</taxon>
        <taxon>Pseudonocardiaceae</taxon>
        <taxon>Saccharopolyspora</taxon>
    </lineage>
</organism>
<evidence type="ECO:0000259" key="1">
    <source>
        <dbReference type="PROSITE" id="PS51384"/>
    </source>
</evidence>
<name>A0ABV4C9M5_9PSEU</name>
<dbReference type="PROSITE" id="PS51384">
    <property type="entry name" value="FAD_FR"/>
    <property type="match status" value="1"/>
</dbReference>
<dbReference type="Proteomes" id="UP001564626">
    <property type="component" value="Unassembled WGS sequence"/>
</dbReference>
<dbReference type="RefSeq" id="WP_345365924.1">
    <property type="nucleotide sequence ID" value="NZ_BAABII010000016.1"/>
</dbReference>
<dbReference type="InterPro" id="IPR007037">
    <property type="entry name" value="SIP_rossman_dom"/>
</dbReference>
<accession>A0ABV4C9M5</accession>
<dbReference type="Pfam" id="PF08021">
    <property type="entry name" value="FAD_binding_9"/>
    <property type="match status" value="1"/>
</dbReference>
<keyword evidence="3" id="KW-1185">Reference proteome</keyword>
<dbReference type="CDD" id="cd06193">
    <property type="entry name" value="siderophore_interacting"/>
    <property type="match status" value="1"/>
</dbReference>
<dbReference type="PANTHER" id="PTHR30157:SF0">
    <property type="entry name" value="NADPH-DEPENDENT FERRIC-CHELATE REDUCTASE"/>
    <property type="match status" value="1"/>
</dbReference>
<dbReference type="InterPro" id="IPR013113">
    <property type="entry name" value="SIP_FAD-bd"/>
</dbReference>
<dbReference type="InterPro" id="IPR017938">
    <property type="entry name" value="Riboflavin_synthase-like_b-brl"/>
</dbReference>
<dbReference type="InterPro" id="IPR039374">
    <property type="entry name" value="SIP_fam"/>
</dbReference>